<dbReference type="RefSeq" id="WP_244377003.1">
    <property type="nucleotide sequence ID" value="NZ_CP083239.1"/>
</dbReference>
<dbReference type="InterPro" id="IPR010538">
    <property type="entry name" value="DHOR"/>
</dbReference>
<dbReference type="Gene3D" id="1.10.760.10">
    <property type="entry name" value="Cytochrome c-like domain"/>
    <property type="match status" value="1"/>
</dbReference>
<dbReference type="GO" id="GO:0020037">
    <property type="term" value="F:heme binding"/>
    <property type="evidence" value="ECO:0007669"/>
    <property type="project" value="InterPro"/>
</dbReference>
<evidence type="ECO:0000256" key="3">
    <source>
        <dbReference type="ARBA" id="ARBA00023004"/>
    </source>
</evidence>
<reference evidence="6" key="1">
    <citation type="submission" date="2021-09" db="EMBL/GenBank/DDBJ databases">
        <title>Network and meta-omics reveal the key degrader and cooperation patterns in an efficient 1,4-dioxane-degrading microbial community.</title>
        <authorList>
            <person name="Dai C."/>
        </authorList>
    </citation>
    <scope>NUCLEOTIDE SEQUENCE</scope>
    <source>
        <strain evidence="6">ZM13</strain>
    </source>
</reference>
<evidence type="ECO:0000256" key="1">
    <source>
        <dbReference type="ARBA" id="ARBA00022617"/>
    </source>
</evidence>
<feature type="domain" description="Cytochrome c" evidence="5">
    <location>
        <begin position="304"/>
        <end position="426"/>
    </location>
</feature>
<evidence type="ECO:0000259" key="5">
    <source>
        <dbReference type="PROSITE" id="PS51007"/>
    </source>
</evidence>
<dbReference type="GO" id="GO:0009055">
    <property type="term" value="F:electron transfer activity"/>
    <property type="evidence" value="ECO:0007669"/>
    <property type="project" value="InterPro"/>
</dbReference>
<dbReference type="EMBL" id="CP083239">
    <property type="protein sequence ID" value="UOK70599.1"/>
    <property type="molecule type" value="Genomic_DNA"/>
</dbReference>
<dbReference type="PROSITE" id="PS51007">
    <property type="entry name" value="CYTC"/>
    <property type="match status" value="2"/>
</dbReference>
<protein>
    <submittedName>
        <fullName evidence="6">Thiol oxidoreductase</fullName>
    </submittedName>
</protein>
<keyword evidence="1 4" id="KW-0349">Heme</keyword>
<accession>A0A9E7CW88</accession>
<evidence type="ECO:0000313" key="7">
    <source>
        <dbReference type="Proteomes" id="UP000831684"/>
    </source>
</evidence>
<dbReference type="InterPro" id="IPR036909">
    <property type="entry name" value="Cyt_c-like_dom_sf"/>
</dbReference>
<gene>
    <name evidence="6" type="ORF">K9D25_18025</name>
</gene>
<dbReference type="InterPro" id="IPR009056">
    <property type="entry name" value="Cyt_c-like_dom"/>
</dbReference>
<keyword evidence="2 4" id="KW-0479">Metal-binding</keyword>
<name>A0A9E7CW88_9HYPH</name>
<dbReference type="InterPro" id="IPR051395">
    <property type="entry name" value="Cytochrome_c_Peroxidase/MauG"/>
</dbReference>
<dbReference type="GO" id="GO:0004130">
    <property type="term" value="F:cytochrome-c peroxidase activity"/>
    <property type="evidence" value="ECO:0007669"/>
    <property type="project" value="TreeGrafter"/>
</dbReference>
<evidence type="ECO:0000256" key="4">
    <source>
        <dbReference type="PROSITE-ProRule" id="PRU00433"/>
    </source>
</evidence>
<evidence type="ECO:0000313" key="6">
    <source>
        <dbReference type="EMBL" id="UOK70599.1"/>
    </source>
</evidence>
<dbReference type="KEGG" id="apol:K9D25_18025"/>
<keyword evidence="3 4" id="KW-0408">Iron</keyword>
<dbReference type="AlphaFoldDB" id="A0A9E7CW88"/>
<dbReference type="Pfam" id="PF06537">
    <property type="entry name" value="DHOR"/>
    <property type="match status" value="1"/>
</dbReference>
<proteinExistence type="predicted"/>
<dbReference type="GO" id="GO:0046872">
    <property type="term" value="F:metal ion binding"/>
    <property type="evidence" value="ECO:0007669"/>
    <property type="project" value="UniProtKB-KW"/>
</dbReference>
<dbReference type="PANTHER" id="PTHR30600">
    <property type="entry name" value="CYTOCHROME C PEROXIDASE-RELATED"/>
    <property type="match status" value="1"/>
</dbReference>
<sequence>MSRTSGGAAEAPIRDPAKTLRSGLIGSVLLHFSAVLIATCTPAMADDARLDAAIGKALFERPWVPAPSSTRANDGLGPLFDARSCSACHPAGGGAGATALDAAGRPQGLGLVLALFRTDGGGDPVYGHRLETMTLPGVPAEGTFAVTVENGRRFPHVESPGYGPLDPATHMSLRAAPNLRGRGKLELVDDAAILALEDPQDRDGDGVRGRARRFETPEGGSSIGRFGWKASHPTLAGQASEAFSLDLGLSTPLRPEPWGDCTEAQTACRNAPHGREGEGEPEISQAIVGRLVTYLRALKVPGHEPDAAGARLFAATGCAACHRPSLPSRDGGAVALFTDVLLHDMGDGLADPAGVPGAAAGEWRTAPLAGVSAMLERGVGLLHDGRAATIAEAVHWHGGEASGARARFNVLEPAERARLIDYVSSL</sequence>
<dbReference type="Proteomes" id="UP000831684">
    <property type="component" value="Chromosome"/>
</dbReference>
<dbReference type="PANTHER" id="PTHR30600:SF4">
    <property type="entry name" value="CYTOCHROME C DOMAIN-CONTAINING PROTEIN"/>
    <property type="match status" value="1"/>
</dbReference>
<organism evidence="6 7">
    <name type="scientific">Ancylobacter polymorphus</name>
    <dbReference type="NCBI Taxonomy" id="223390"/>
    <lineage>
        <taxon>Bacteria</taxon>
        <taxon>Pseudomonadati</taxon>
        <taxon>Pseudomonadota</taxon>
        <taxon>Alphaproteobacteria</taxon>
        <taxon>Hyphomicrobiales</taxon>
        <taxon>Xanthobacteraceae</taxon>
        <taxon>Ancylobacter</taxon>
    </lineage>
</organism>
<feature type="domain" description="Cytochrome c" evidence="5">
    <location>
        <begin position="50"/>
        <end position="199"/>
    </location>
</feature>
<evidence type="ECO:0000256" key="2">
    <source>
        <dbReference type="ARBA" id="ARBA00022723"/>
    </source>
</evidence>
<dbReference type="SUPFAM" id="SSF46626">
    <property type="entry name" value="Cytochrome c"/>
    <property type="match status" value="1"/>
</dbReference>